<dbReference type="EMBL" id="DS268109">
    <property type="protein sequence ID" value="KMM64908.1"/>
    <property type="molecule type" value="Genomic_DNA"/>
</dbReference>
<reference evidence="3" key="3">
    <citation type="journal article" date="2010" name="Genome Res.">
        <title>Population genomic sequencing of Coccidioides fungi reveals recent hybridization and transposon control.</title>
        <authorList>
            <person name="Neafsey D.E."/>
            <person name="Barker B.M."/>
            <person name="Sharpton T.J."/>
            <person name="Stajich J.E."/>
            <person name="Park D.J."/>
            <person name="Whiston E."/>
            <person name="Hung C.-Y."/>
            <person name="McMahan C."/>
            <person name="White J."/>
            <person name="Sykes S."/>
            <person name="Heiman D."/>
            <person name="Young S."/>
            <person name="Zeng Q."/>
            <person name="Abouelleil A."/>
            <person name="Aftuck L."/>
            <person name="Bessette D."/>
            <person name="Brown A."/>
            <person name="FitzGerald M."/>
            <person name="Lui A."/>
            <person name="Macdonald J.P."/>
            <person name="Priest M."/>
            <person name="Orbach M.J."/>
            <person name="Galgiani J.N."/>
            <person name="Kirkland T.N."/>
            <person name="Cole G.T."/>
            <person name="Birren B.W."/>
            <person name="Henn M.R."/>
            <person name="Taylor J.W."/>
            <person name="Rounsley S.D."/>
        </authorList>
    </citation>
    <scope>NUCLEOTIDE SEQUENCE [LARGE SCALE GENOMIC DNA]</scope>
    <source>
        <strain evidence="3">RMSCC 3488</strain>
    </source>
</reference>
<dbReference type="AlphaFoldDB" id="A0A0J6F421"/>
<protein>
    <submittedName>
        <fullName evidence="2">Uncharacterized protein</fullName>
    </submittedName>
</protein>
<name>A0A0J6F421_COCPO</name>
<keyword evidence="1" id="KW-0472">Membrane</keyword>
<keyword evidence="1" id="KW-0812">Transmembrane</keyword>
<dbReference type="Proteomes" id="UP000054567">
    <property type="component" value="Unassembled WGS sequence"/>
</dbReference>
<organism evidence="2 3">
    <name type="scientific">Coccidioides posadasii RMSCC 3488</name>
    <dbReference type="NCBI Taxonomy" id="454284"/>
    <lineage>
        <taxon>Eukaryota</taxon>
        <taxon>Fungi</taxon>
        <taxon>Dikarya</taxon>
        <taxon>Ascomycota</taxon>
        <taxon>Pezizomycotina</taxon>
        <taxon>Eurotiomycetes</taxon>
        <taxon>Eurotiomycetidae</taxon>
        <taxon>Onygenales</taxon>
        <taxon>Onygenaceae</taxon>
        <taxon>Coccidioides</taxon>
    </lineage>
</organism>
<evidence type="ECO:0000256" key="1">
    <source>
        <dbReference type="SAM" id="Phobius"/>
    </source>
</evidence>
<evidence type="ECO:0000313" key="3">
    <source>
        <dbReference type="Proteomes" id="UP000054567"/>
    </source>
</evidence>
<sequence length="76" mass="8986">MYGFRGWYSDYFLVLIKHEDGALCFLFLLSSLPTAFFCVFYSPAVFWVFLMISDDRMSAAYTPYTLHCFRFMVGFN</sequence>
<reference evidence="3" key="2">
    <citation type="journal article" date="2009" name="Genome Res.">
        <title>Comparative genomic analyses of the human fungal pathogens Coccidioides and their relatives.</title>
        <authorList>
            <person name="Sharpton T.J."/>
            <person name="Stajich J.E."/>
            <person name="Rounsley S.D."/>
            <person name="Gardner M.J."/>
            <person name="Wortman J.R."/>
            <person name="Jordar V.S."/>
            <person name="Maiti R."/>
            <person name="Kodira C.D."/>
            <person name="Neafsey D.E."/>
            <person name="Zeng Q."/>
            <person name="Hung C.-Y."/>
            <person name="McMahan C."/>
            <person name="Muszewska A."/>
            <person name="Grynberg M."/>
            <person name="Mandel M.A."/>
            <person name="Kellner E.M."/>
            <person name="Barker B.M."/>
            <person name="Galgiani J.N."/>
            <person name="Orbach M.J."/>
            <person name="Kirkland T.N."/>
            <person name="Cole G.T."/>
            <person name="Henn M.R."/>
            <person name="Birren B.W."/>
            <person name="Taylor J.W."/>
        </authorList>
    </citation>
    <scope>NUCLEOTIDE SEQUENCE [LARGE SCALE GENOMIC DNA]</scope>
    <source>
        <strain evidence="3">RMSCC 3488</strain>
    </source>
</reference>
<proteinExistence type="predicted"/>
<feature type="transmembrane region" description="Helical" evidence="1">
    <location>
        <begin position="25"/>
        <end position="50"/>
    </location>
</feature>
<reference evidence="2 3" key="1">
    <citation type="submission" date="2007-06" db="EMBL/GenBank/DDBJ databases">
        <title>The Genome Sequence of Coccidioides posadasii RMSCC_3488.</title>
        <authorList>
            <consortium name="Coccidioides Genome Resources Consortium"/>
            <consortium name="The Broad Institute Genome Sequencing Platform"/>
            <person name="Henn M.R."/>
            <person name="Sykes S."/>
            <person name="Young S."/>
            <person name="Jaffe D."/>
            <person name="Berlin A."/>
            <person name="Alvarez P."/>
            <person name="Butler J."/>
            <person name="Gnerre S."/>
            <person name="Grabherr M."/>
            <person name="Mauceli E."/>
            <person name="Brockman W."/>
            <person name="Kodira C."/>
            <person name="Alvarado L."/>
            <person name="Zeng Q."/>
            <person name="Crawford M."/>
            <person name="Antoine C."/>
            <person name="Devon K."/>
            <person name="Galgiani J."/>
            <person name="Orsborn K."/>
            <person name="Lewis M.L."/>
            <person name="Nusbaum C."/>
            <person name="Galagan J."/>
            <person name="Birren B."/>
        </authorList>
    </citation>
    <scope>NUCLEOTIDE SEQUENCE [LARGE SCALE GENOMIC DNA]</scope>
    <source>
        <strain evidence="2 3">RMSCC 3488</strain>
    </source>
</reference>
<accession>A0A0J6F421</accession>
<dbReference type="VEuPathDB" id="FungiDB:CPAG_01260"/>
<keyword evidence="1" id="KW-1133">Transmembrane helix</keyword>
<evidence type="ECO:0000313" key="2">
    <source>
        <dbReference type="EMBL" id="KMM64908.1"/>
    </source>
</evidence>
<gene>
    <name evidence="2" type="ORF">CPAG_01260</name>
</gene>